<feature type="signal peptide" evidence="6">
    <location>
        <begin position="1"/>
        <end position="44"/>
    </location>
</feature>
<dbReference type="PANTHER" id="PTHR34001">
    <property type="entry name" value="BLL7405 PROTEIN"/>
    <property type="match status" value="1"/>
</dbReference>
<organism evidence="8 9">
    <name type="scientific">Labrys wisconsinensis</name>
    <dbReference type="NCBI Taxonomy" id="425677"/>
    <lineage>
        <taxon>Bacteria</taxon>
        <taxon>Pseudomonadati</taxon>
        <taxon>Pseudomonadota</taxon>
        <taxon>Alphaproteobacteria</taxon>
        <taxon>Hyphomicrobiales</taxon>
        <taxon>Xanthobacteraceae</taxon>
        <taxon>Labrys</taxon>
    </lineage>
</organism>
<keyword evidence="9" id="KW-1185">Reference proteome</keyword>
<proteinExistence type="inferred from homology"/>
<evidence type="ECO:0000256" key="5">
    <source>
        <dbReference type="ARBA" id="ARBA00038306"/>
    </source>
</evidence>
<keyword evidence="4" id="KW-0998">Cell outer membrane</keyword>
<evidence type="ECO:0000313" key="8">
    <source>
        <dbReference type="EMBL" id="MDQ0474868.1"/>
    </source>
</evidence>
<dbReference type="SUPFAM" id="SSF56925">
    <property type="entry name" value="OMPA-like"/>
    <property type="match status" value="1"/>
</dbReference>
<evidence type="ECO:0000256" key="6">
    <source>
        <dbReference type="SAM" id="SignalP"/>
    </source>
</evidence>
<dbReference type="Proteomes" id="UP001242480">
    <property type="component" value="Unassembled WGS sequence"/>
</dbReference>
<dbReference type="Pfam" id="PF13505">
    <property type="entry name" value="OMP_b-brl"/>
    <property type="match status" value="1"/>
</dbReference>
<evidence type="ECO:0000256" key="2">
    <source>
        <dbReference type="ARBA" id="ARBA00022729"/>
    </source>
</evidence>
<feature type="domain" description="Outer membrane protein beta-barrel" evidence="7">
    <location>
        <begin position="47"/>
        <end position="274"/>
    </location>
</feature>
<dbReference type="Gene3D" id="2.40.160.20">
    <property type="match status" value="1"/>
</dbReference>
<comment type="caution">
    <text evidence="8">The sequence shown here is derived from an EMBL/GenBank/DDBJ whole genome shotgun (WGS) entry which is preliminary data.</text>
</comment>
<evidence type="ECO:0000256" key="1">
    <source>
        <dbReference type="ARBA" id="ARBA00004442"/>
    </source>
</evidence>
<dbReference type="InterPro" id="IPR011250">
    <property type="entry name" value="OMP/PagP_B-barrel"/>
</dbReference>
<accession>A0ABU0JN92</accession>
<dbReference type="InterPro" id="IPR051692">
    <property type="entry name" value="OMP-like"/>
</dbReference>
<comment type="subcellular location">
    <subcellularLocation>
        <location evidence="1">Cell outer membrane</location>
    </subcellularLocation>
</comment>
<name>A0ABU0JN92_9HYPH</name>
<reference evidence="8 9" key="1">
    <citation type="submission" date="2023-07" db="EMBL/GenBank/DDBJ databases">
        <title>Genomic Encyclopedia of Type Strains, Phase IV (KMG-IV): sequencing the most valuable type-strain genomes for metagenomic binning, comparative biology and taxonomic classification.</title>
        <authorList>
            <person name="Goeker M."/>
        </authorList>
    </citation>
    <scope>NUCLEOTIDE SEQUENCE [LARGE SCALE GENOMIC DNA]</scope>
    <source>
        <strain evidence="8 9">DSM 19619</strain>
    </source>
</reference>
<feature type="chain" id="PRO_5046352740" evidence="6">
    <location>
        <begin position="45"/>
        <end position="274"/>
    </location>
</feature>
<keyword evidence="2 6" id="KW-0732">Signal</keyword>
<dbReference type="InterPro" id="IPR027385">
    <property type="entry name" value="Beta-barrel_OMP"/>
</dbReference>
<evidence type="ECO:0000256" key="4">
    <source>
        <dbReference type="ARBA" id="ARBA00023237"/>
    </source>
</evidence>
<dbReference type="EMBL" id="JAUSVX010000027">
    <property type="protein sequence ID" value="MDQ0474868.1"/>
    <property type="molecule type" value="Genomic_DNA"/>
</dbReference>
<gene>
    <name evidence="8" type="ORF">QO011_007910</name>
</gene>
<evidence type="ECO:0000313" key="9">
    <source>
        <dbReference type="Proteomes" id="UP001242480"/>
    </source>
</evidence>
<evidence type="ECO:0000259" key="7">
    <source>
        <dbReference type="Pfam" id="PF13505"/>
    </source>
</evidence>
<evidence type="ECO:0000256" key="3">
    <source>
        <dbReference type="ARBA" id="ARBA00023136"/>
    </source>
</evidence>
<dbReference type="RefSeq" id="WP_307285204.1">
    <property type="nucleotide sequence ID" value="NZ_JAUSVX010000027.1"/>
</dbReference>
<keyword evidence="3" id="KW-0472">Membrane</keyword>
<dbReference type="PANTHER" id="PTHR34001:SF3">
    <property type="entry name" value="BLL7405 PROTEIN"/>
    <property type="match status" value="1"/>
</dbReference>
<protein>
    <submittedName>
        <fullName evidence="8">Outer membrane immunogenic protein</fullName>
    </submittedName>
</protein>
<sequence length="274" mass="28718">MHFETTAVFSSKSFVSRPNMNIRTFLKIGSASLALIGSVVMARAADLAVAPVEPAAPIPYAFSWTGFYVGANIGYGFGGEDEVGAHAPSVGVSVNNIAKFDDSGVFGGAQAGYNYQIGSFVVGLEADIQGSGISDKFSKTITAAGIPFATSGKSDITWFGTLRPRVGYAWDRILVYGTGGLAFGGVDYRVSGDAGALGRVDMKSDDTRVGWTAGAGIEYAFLDNWSTKLEYKYVNFGKDKVSGVVVGGPGDGTVVTTNETAQFHAVSLGINYKF</sequence>
<comment type="similarity">
    <text evidence="5">Belongs to the Omp25/RopB family.</text>
</comment>